<keyword evidence="2" id="KW-1185">Reference proteome</keyword>
<evidence type="ECO:0000313" key="1">
    <source>
        <dbReference type="EMBL" id="KAK7350006.1"/>
    </source>
</evidence>
<name>A0AAN9M9M9_CANGL</name>
<sequence length="152" mass="16812">MVTQLLVYHPLSHVEPLLPLNPCIRGFKFMVDELEIHGKNVVSVLSKCSYSRNGIAGLIAQNSCPVDLEANSGPWELLPTPFVNWAISYFRLGQPHALHIAYIRLGQMLLPPAARLSPNGPHLGPFLKPGQSLFLAQIGYNCYPSTWVHASE</sequence>
<dbReference type="EMBL" id="JAYMYQ010000002">
    <property type="protein sequence ID" value="KAK7350006.1"/>
    <property type="molecule type" value="Genomic_DNA"/>
</dbReference>
<proteinExistence type="predicted"/>
<dbReference type="Proteomes" id="UP001367508">
    <property type="component" value="Unassembled WGS sequence"/>
</dbReference>
<protein>
    <submittedName>
        <fullName evidence="1">Uncharacterized protein</fullName>
    </submittedName>
</protein>
<comment type="caution">
    <text evidence="1">The sequence shown here is derived from an EMBL/GenBank/DDBJ whole genome shotgun (WGS) entry which is preliminary data.</text>
</comment>
<gene>
    <name evidence="1" type="ORF">VNO77_08011</name>
</gene>
<evidence type="ECO:0000313" key="2">
    <source>
        <dbReference type="Proteomes" id="UP001367508"/>
    </source>
</evidence>
<reference evidence="1 2" key="1">
    <citation type="submission" date="2024-01" db="EMBL/GenBank/DDBJ databases">
        <title>The genomes of 5 underutilized Papilionoideae crops provide insights into root nodulation and disease resistanc.</title>
        <authorList>
            <person name="Jiang F."/>
        </authorList>
    </citation>
    <scope>NUCLEOTIDE SEQUENCE [LARGE SCALE GENOMIC DNA]</scope>
    <source>
        <strain evidence="1">LVBAO_FW01</strain>
        <tissue evidence="1">Leaves</tissue>
    </source>
</reference>
<organism evidence="1 2">
    <name type="scientific">Canavalia gladiata</name>
    <name type="common">Sword bean</name>
    <name type="synonym">Dolichos gladiatus</name>
    <dbReference type="NCBI Taxonomy" id="3824"/>
    <lineage>
        <taxon>Eukaryota</taxon>
        <taxon>Viridiplantae</taxon>
        <taxon>Streptophyta</taxon>
        <taxon>Embryophyta</taxon>
        <taxon>Tracheophyta</taxon>
        <taxon>Spermatophyta</taxon>
        <taxon>Magnoliopsida</taxon>
        <taxon>eudicotyledons</taxon>
        <taxon>Gunneridae</taxon>
        <taxon>Pentapetalae</taxon>
        <taxon>rosids</taxon>
        <taxon>fabids</taxon>
        <taxon>Fabales</taxon>
        <taxon>Fabaceae</taxon>
        <taxon>Papilionoideae</taxon>
        <taxon>50 kb inversion clade</taxon>
        <taxon>NPAAA clade</taxon>
        <taxon>indigoferoid/millettioid clade</taxon>
        <taxon>Phaseoleae</taxon>
        <taxon>Canavalia</taxon>
    </lineage>
</organism>
<accession>A0AAN9M9M9</accession>
<dbReference type="AlphaFoldDB" id="A0AAN9M9M9"/>